<protein>
    <recommendedName>
        <fullName evidence="5">Small ribosomal subunit protein eS27</fullName>
    </recommendedName>
</protein>
<keyword evidence="3 5" id="KW-0689">Ribosomal protein</keyword>
<keyword evidence="5" id="KW-0863">Zinc-finger</keyword>
<evidence type="ECO:0000256" key="3">
    <source>
        <dbReference type="ARBA" id="ARBA00022980"/>
    </source>
</evidence>
<proteinExistence type="inferred from homology"/>
<evidence type="ECO:0000313" key="7">
    <source>
        <dbReference type="Proteomes" id="UP000277582"/>
    </source>
</evidence>
<gene>
    <name evidence="5" type="primary">rps27e</name>
    <name evidence="6" type="ORF">D6D85_07520</name>
</gene>
<dbReference type="Proteomes" id="UP000277582">
    <property type="component" value="Unassembled WGS sequence"/>
</dbReference>
<dbReference type="GO" id="GO:0005840">
    <property type="term" value="C:ribosome"/>
    <property type="evidence" value="ECO:0007669"/>
    <property type="project" value="UniProtKB-KW"/>
</dbReference>
<keyword evidence="7" id="KW-1185">Reference proteome</keyword>
<dbReference type="OrthoDB" id="5718at2157"/>
<dbReference type="GO" id="GO:0006412">
    <property type="term" value="P:translation"/>
    <property type="evidence" value="ECO:0007669"/>
    <property type="project" value="UniProtKB-UniRule"/>
</dbReference>
<dbReference type="GO" id="GO:0003735">
    <property type="term" value="F:structural constituent of ribosome"/>
    <property type="evidence" value="ECO:0007669"/>
    <property type="project" value="InterPro"/>
</dbReference>
<dbReference type="Pfam" id="PF01667">
    <property type="entry name" value="Ribosomal_S27e"/>
    <property type="match status" value="1"/>
</dbReference>
<comment type="similarity">
    <text evidence="1 5">Belongs to the eukaryotic ribosomal protein eS27 family.</text>
</comment>
<comment type="caution">
    <text evidence="6">The sequence shown here is derived from an EMBL/GenBank/DDBJ whole genome shotgun (WGS) entry which is preliminary data.</text>
</comment>
<dbReference type="HAMAP" id="MF_00371">
    <property type="entry name" value="Ribosomal_eS27"/>
    <property type="match status" value="1"/>
</dbReference>
<organism evidence="6 7">
    <name type="scientific">Candidatus Methanodesulfokora washburnensis</name>
    <dbReference type="NCBI Taxonomy" id="2478471"/>
    <lineage>
        <taxon>Archaea</taxon>
        <taxon>Thermoproteota</taxon>
        <taxon>Candidatus Korarchaeia</taxon>
        <taxon>Candidatus Korarchaeia incertae sedis</taxon>
        <taxon>Candidatus Methanodesulfokora</taxon>
    </lineage>
</organism>
<accession>A0A3R9QXX6</accession>
<dbReference type="InterPro" id="IPR023407">
    <property type="entry name" value="Ribosomal_eS27_Zn-bd_dom_sf"/>
</dbReference>
<evidence type="ECO:0000256" key="4">
    <source>
        <dbReference type="ARBA" id="ARBA00023274"/>
    </source>
</evidence>
<name>A0A3R9QXX6_9CREN</name>
<comment type="subunit">
    <text evidence="5">Part of the 30S ribosomal subunit.</text>
</comment>
<dbReference type="SUPFAM" id="SSF57829">
    <property type="entry name" value="Zn-binding ribosomal proteins"/>
    <property type="match status" value="1"/>
</dbReference>
<dbReference type="AlphaFoldDB" id="A0A3R9QXX6"/>
<keyword evidence="2 5" id="KW-0862">Zinc</keyword>
<keyword evidence="4 5" id="KW-0687">Ribonucleoprotein</keyword>
<feature type="zinc finger region" description="C4-type" evidence="5">
    <location>
        <begin position="9"/>
        <end position="31"/>
    </location>
</feature>
<feature type="binding site" evidence="5">
    <location>
        <position position="31"/>
    </location>
    <ligand>
        <name>Zn(2+)</name>
        <dbReference type="ChEBI" id="CHEBI:29105"/>
    </ligand>
</feature>
<dbReference type="NCBIfam" id="NF001629">
    <property type="entry name" value="PRK00415.1"/>
    <property type="match status" value="1"/>
</dbReference>
<feature type="binding site" evidence="5">
    <location>
        <position position="9"/>
    </location>
    <ligand>
        <name>Zn(2+)</name>
        <dbReference type="ChEBI" id="CHEBI:29105"/>
    </ligand>
</feature>
<dbReference type="GO" id="GO:0008270">
    <property type="term" value="F:zinc ion binding"/>
    <property type="evidence" value="ECO:0007669"/>
    <property type="project" value="UniProtKB-UniRule"/>
</dbReference>
<dbReference type="RefSeq" id="WP_125671399.1">
    <property type="nucleotide sequence ID" value="NZ_RCOS01000087.1"/>
</dbReference>
<feature type="binding site" evidence="5">
    <location>
        <position position="28"/>
    </location>
    <ligand>
        <name>Zn(2+)</name>
        <dbReference type="ChEBI" id="CHEBI:29105"/>
    </ligand>
</feature>
<evidence type="ECO:0000313" key="6">
    <source>
        <dbReference type="EMBL" id="RSN74693.1"/>
    </source>
</evidence>
<dbReference type="EMBL" id="RCOS01000087">
    <property type="protein sequence ID" value="RSN74693.1"/>
    <property type="molecule type" value="Genomic_DNA"/>
</dbReference>
<evidence type="ECO:0000256" key="1">
    <source>
        <dbReference type="ARBA" id="ARBA00010919"/>
    </source>
</evidence>
<reference evidence="6 7" key="1">
    <citation type="submission" date="2018-10" db="EMBL/GenBank/DDBJ databases">
        <title>Co-occurring genomic capacity for anaerobic methane metabolism and dissimilatory sulfite reduction discovered in the Korarchaeota.</title>
        <authorList>
            <person name="Mckay L.J."/>
            <person name="Dlakic M."/>
            <person name="Fields M.W."/>
            <person name="Delmont T.O."/>
            <person name="Eren A.M."/>
            <person name="Jay Z.J."/>
            <person name="Klingelsmith K.B."/>
            <person name="Rusch D.B."/>
            <person name="Inskeep W.P."/>
        </authorList>
    </citation>
    <scope>NUCLEOTIDE SEQUENCE [LARGE SCALE GENOMIC DNA]</scope>
    <source>
        <strain evidence="6 7">MDKW</strain>
    </source>
</reference>
<evidence type="ECO:0000256" key="5">
    <source>
        <dbReference type="HAMAP-Rule" id="MF_00371"/>
    </source>
</evidence>
<feature type="binding site" evidence="5">
    <location>
        <position position="12"/>
    </location>
    <ligand>
        <name>Zn(2+)</name>
        <dbReference type="ChEBI" id="CHEBI:29105"/>
    </ligand>
</feature>
<dbReference type="GO" id="GO:1990904">
    <property type="term" value="C:ribonucleoprotein complex"/>
    <property type="evidence" value="ECO:0007669"/>
    <property type="project" value="UniProtKB-KW"/>
</dbReference>
<dbReference type="InterPro" id="IPR000592">
    <property type="entry name" value="Ribosomal_eS27"/>
</dbReference>
<dbReference type="Gene3D" id="2.20.25.100">
    <property type="entry name" value="Zn-binding ribosomal proteins"/>
    <property type="match status" value="1"/>
</dbReference>
<sequence length="58" mass="6547">MSCFYRVRCPSCGNEQIIYSHASTTVRCQICDEILAEPRGGRAKIKAQITYIYGKKTS</sequence>
<evidence type="ECO:0000256" key="2">
    <source>
        <dbReference type="ARBA" id="ARBA00022833"/>
    </source>
</evidence>
<dbReference type="InterPro" id="IPR011332">
    <property type="entry name" value="Ribosomal_zn-bd"/>
</dbReference>
<comment type="cofactor">
    <cofactor evidence="5">
        <name>Zn(2+)</name>
        <dbReference type="ChEBI" id="CHEBI:29105"/>
    </cofactor>
    <text evidence="5">Binds 1 zinc ion per subunit.</text>
</comment>
<keyword evidence="5" id="KW-0479">Metal-binding</keyword>